<evidence type="ECO:0000259" key="4">
    <source>
        <dbReference type="Pfam" id="PF01488"/>
    </source>
</evidence>
<dbReference type="EMBL" id="CAJVPD010000249">
    <property type="protein sequence ID" value="CAG8395629.1"/>
    <property type="molecule type" value="Genomic_DNA"/>
</dbReference>
<dbReference type="Gene3D" id="3.40.50.720">
    <property type="entry name" value="NAD(P)-binding Rossmann-like Domain"/>
    <property type="match status" value="1"/>
</dbReference>
<dbReference type="CDD" id="cd01065">
    <property type="entry name" value="NAD_bind_Shikimate_DH"/>
    <property type="match status" value="1"/>
</dbReference>
<dbReference type="GO" id="GO:0009423">
    <property type="term" value="P:chorismate biosynthetic process"/>
    <property type="evidence" value="ECO:0007669"/>
    <property type="project" value="TreeGrafter"/>
</dbReference>
<name>A0A9W4JK42_9EURO</name>
<feature type="region of interest" description="Disordered" evidence="3">
    <location>
        <begin position="676"/>
        <end position="702"/>
    </location>
</feature>
<dbReference type="InterPro" id="IPR013785">
    <property type="entry name" value="Aldolase_TIM"/>
</dbReference>
<feature type="domain" description="SDH C-terminal" evidence="6">
    <location>
        <begin position="786"/>
        <end position="813"/>
    </location>
</feature>
<dbReference type="AlphaFoldDB" id="A0A9W4JK42"/>
<dbReference type="GO" id="GO:0019632">
    <property type="term" value="P:shikimate metabolic process"/>
    <property type="evidence" value="ECO:0007669"/>
    <property type="project" value="TreeGrafter"/>
</dbReference>
<dbReference type="InterPro" id="IPR022893">
    <property type="entry name" value="Shikimate_DH_fam"/>
</dbReference>
<dbReference type="PANTHER" id="PTHR21089">
    <property type="entry name" value="SHIKIMATE DEHYDROGENASE"/>
    <property type="match status" value="1"/>
</dbReference>
<dbReference type="InterPro" id="IPR031322">
    <property type="entry name" value="Shikimate/glucono_kinase"/>
</dbReference>
<dbReference type="GO" id="GO:0003855">
    <property type="term" value="F:3-dehydroquinate dehydratase activity"/>
    <property type="evidence" value="ECO:0007669"/>
    <property type="project" value="InterPro"/>
</dbReference>
<feature type="domain" description="Shikimate dehydrogenase substrate binding N-terminal" evidence="5">
    <location>
        <begin position="483"/>
        <end position="563"/>
    </location>
</feature>
<feature type="domain" description="Quinate/shikimate 5-dehydrogenase/glutamyl-tRNA reductase" evidence="4">
    <location>
        <begin position="614"/>
        <end position="675"/>
    </location>
</feature>
<evidence type="ECO:0000259" key="6">
    <source>
        <dbReference type="Pfam" id="PF18317"/>
    </source>
</evidence>
<accession>A0A9W4JK42</accession>
<dbReference type="Proteomes" id="UP001152592">
    <property type="component" value="Unassembled WGS sequence"/>
</dbReference>
<dbReference type="SUPFAM" id="SSF51735">
    <property type="entry name" value="NAD(P)-binding Rossmann-fold domains"/>
    <property type="match status" value="1"/>
</dbReference>
<evidence type="ECO:0000256" key="1">
    <source>
        <dbReference type="ARBA" id="ARBA00006477"/>
    </source>
</evidence>
<organism evidence="7 8">
    <name type="scientific">Penicillium salamii</name>
    <dbReference type="NCBI Taxonomy" id="1612424"/>
    <lineage>
        <taxon>Eukaryota</taxon>
        <taxon>Fungi</taxon>
        <taxon>Dikarya</taxon>
        <taxon>Ascomycota</taxon>
        <taxon>Pezizomycotina</taxon>
        <taxon>Eurotiomycetes</taxon>
        <taxon>Eurotiomycetidae</taxon>
        <taxon>Eurotiales</taxon>
        <taxon>Aspergillaceae</taxon>
        <taxon>Penicillium</taxon>
    </lineage>
</organism>
<dbReference type="PANTHER" id="PTHR21089:SF1">
    <property type="entry name" value="BIFUNCTIONAL 3-DEHYDROQUINATE DEHYDRATASE_SHIKIMATE DEHYDROGENASE, CHLOROPLASTIC"/>
    <property type="match status" value="1"/>
</dbReference>
<dbReference type="InterPro" id="IPR001381">
    <property type="entry name" value="DHquinase_I"/>
</dbReference>
<dbReference type="InterPro" id="IPR006151">
    <property type="entry name" value="Shikm_DH/Glu-tRNA_Rdtase"/>
</dbReference>
<dbReference type="Gene3D" id="3.40.50.10860">
    <property type="entry name" value="Leucine Dehydrogenase, chain A, domain 1"/>
    <property type="match status" value="1"/>
</dbReference>
<comment type="similarity">
    <text evidence="2">In the N-terminal section; belongs to the shikimate kinase family.</text>
</comment>
<evidence type="ECO:0000256" key="2">
    <source>
        <dbReference type="ARBA" id="ARBA00009349"/>
    </source>
</evidence>
<dbReference type="Pfam" id="PF01487">
    <property type="entry name" value="DHquinase_I"/>
    <property type="match status" value="1"/>
</dbReference>
<proteinExistence type="inferred from homology"/>
<evidence type="ECO:0000256" key="3">
    <source>
        <dbReference type="SAM" id="MobiDB-lite"/>
    </source>
</evidence>
<evidence type="ECO:0000313" key="8">
    <source>
        <dbReference type="Proteomes" id="UP001152592"/>
    </source>
</evidence>
<dbReference type="InterPro" id="IPR013708">
    <property type="entry name" value="Shikimate_DH-bd_N"/>
</dbReference>
<dbReference type="SUPFAM" id="SSF52540">
    <property type="entry name" value="P-loop containing nucleoside triphosphate hydrolases"/>
    <property type="match status" value="1"/>
</dbReference>
<evidence type="ECO:0008006" key="9">
    <source>
        <dbReference type="Google" id="ProtNLM"/>
    </source>
</evidence>
<dbReference type="InterPro" id="IPR041121">
    <property type="entry name" value="SDH_C"/>
</dbReference>
<sequence length="823" mass="90229">MAQGWQKNTGCGNLESSTGVQTNPSILIVGIRGTGKTSLAILAAAALGLGGVVDADHHFVKSTTLSRAEYVSTYGFEKYREKELALMCEILYEHPTQRIIVGGPGFAEGMSSSQLKSATAGHPIIFVMRDPHEIDSALNVCDVAKVSRIQEAAYRHCRSLSSFEFYNLSEPRSAVVSDAPRKHPFLALKHAENDFVRLVHAIWNRDVCQRLLQAHHSTFFLPENNRHSYALTLPIGSIADISCELPQTDLLADAVQLVVPMKGVNGCEYLDQTTATYITRQYYLLRRHVKLPVIFHLDIGNLQPEQPGFWASYASWLCHALRLAPEYITLDLNCELDSAQSILCTRGSTKVIGDCSSSTNDPAAWESPGKIELVRKAEEWGCDLVRISQQCARPEDNRAVQRFVVELERSGGTFLPVIAYNRGPSGRSSCLANAILTPVTHDIIRAAEKAGYATKYSDEMLTVQEAQRALFASFELDHLVFGVFGSTEASSMAPMMHNAAFSFCGMPHEFIKFPSMTLASVKAAIHSPKFGGATVRYPFKQEVISLVDHLSPEAQAIQAVNTLVPMRRDGLESFLLDRNREGPVTAIFGDNTDWIGIYRSVQQNMSPVNAAKRRRSALIIGAGGMARAAVYACLRLDVDHIFIQNRTHAHTEQLLRHFDGKVFPLHKVNTVRAQLDGSSSSGCHSPSGFASSNSSPGPQAGPARVQAIDLLTDPCSAEVEPPTIIISAIPRFTKDGPVLPDSTLHHTWLSSPTGGVAVDLAYNLADTPLLRQISSLNKETWVAVSGLQVLPEQGFAQFELFTGRKAPQHLMRSKLADYLKDHS</sequence>
<feature type="compositionally biased region" description="Low complexity" evidence="3">
    <location>
        <begin position="677"/>
        <end position="698"/>
    </location>
</feature>
<dbReference type="Pfam" id="PF01202">
    <property type="entry name" value="SKI"/>
    <property type="match status" value="1"/>
</dbReference>
<dbReference type="InterPro" id="IPR046346">
    <property type="entry name" value="Aminoacid_DH-like_N_sf"/>
</dbReference>
<dbReference type="Pfam" id="PF08501">
    <property type="entry name" value="Shikimate_dh_N"/>
    <property type="match status" value="1"/>
</dbReference>
<dbReference type="GO" id="GO:0004764">
    <property type="term" value="F:shikimate 3-dehydrogenase (NADP+) activity"/>
    <property type="evidence" value="ECO:0007669"/>
    <property type="project" value="InterPro"/>
</dbReference>
<dbReference type="InterPro" id="IPR027417">
    <property type="entry name" value="P-loop_NTPase"/>
</dbReference>
<comment type="similarity">
    <text evidence="1">In the 2nd section; belongs to the type-I 3-dehydroquinase family.</text>
</comment>
<dbReference type="Gene3D" id="3.40.50.300">
    <property type="entry name" value="P-loop containing nucleotide triphosphate hydrolases"/>
    <property type="match status" value="1"/>
</dbReference>
<dbReference type="Gene3D" id="3.20.20.70">
    <property type="entry name" value="Aldolase class I"/>
    <property type="match status" value="1"/>
</dbReference>
<comment type="caution">
    <text evidence="7">The sequence shown here is derived from an EMBL/GenBank/DDBJ whole genome shotgun (WGS) entry which is preliminary data.</text>
</comment>
<dbReference type="OrthoDB" id="204058at2759"/>
<protein>
    <recommendedName>
        <fullName evidence="9">Quinate repressor protein</fullName>
    </recommendedName>
</protein>
<evidence type="ECO:0000313" key="7">
    <source>
        <dbReference type="EMBL" id="CAG8395629.1"/>
    </source>
</evidence>
<dbReference type="SUPFAM" id="SSF53223">
    <property type="entry name" value="Aminoacid dehydrogenase-like, N-terminal domain"/>
    <property type="match status" value="1"/>
</dbReference>
<gene>
    <name evidence="7" type="ORF">PSALAMII_LOCUS7123</name>
</gene>
<reference evidence="7" key="1">
    <citation type="submission" date="2021-07" db="EMBL/GenBank/DDBJ databases">
        <authorList>
            <person name="Branca A.L. A."/>
        </authorList>
    </citation>
    <scope>NUCLEOTIDE SEQUENCE</scope>
</reference>
<dbReference type="Pfam" id="PF18317">
    <property type="entry name" value="SDH_C"/>
    <property type="match status" value="1"/>
</dbReference>
<dbReference type="Pfam" id="PF01488">
    <property type="entry name" value="Shikimate_DH"/>
    <property type="match status" value="1"/>
</dbReference>
<dbReference type="SUPFAM" id="SSF51569">
    <property type="entry name" value="Aldolase"/>
    <property type="match status" value="1"/>
</dbReference>
<evidence type="ECO:0000259" key="5">
    <source>
        <dbReference type="Pfam" id="PF08501"/>
    </source>
</evidence>
<dbReference type="InterPro" id="IPR036291">
    <property type="entry name" value="NAD(P)-bd_dom_sf"/>
</dbReference>